<dbReference type="Gene3D" id="1.10.760.10">
    <property type="entry name" value="Cytochrome c-like domain"/>
    <property type="match status" value="1"/>
</dbReference>
<evidence type="ECO:0000313" key="10">
    <source>
        <dbReference type="Proteomes" id="UP001652564"/>
    </source>
</evidence>
<dbReference type="InterPro" id="IPR036909">
    <property type="entry name" value="Cyt_c-like_dom_sf"/>
</dbReference>
<dbReference type="SMART" id="SM00248">
    <property type="entry name" value="ANK"/>
    <property type="match status" value="4"/>
</dbReference>
<feature type="domain" description="Cytochrome c" evidence="8">
    <location>
        <begin position="194"/>
        <end position="297"/>
    </location>
</feature>
<dbReference type="InterPro" id="IPR036770">
    <property type="entry name" value="Ankyrin_rpt-contain_sf"/>
</dbReference>
<sequence length="298" mass="31194">MHLRLVVQIRLLFLVVLMPGMAAAQNLVSLASSGDMTGLKAALPAESNPDPETLAKPLYFASQRGQDEAVDYLLSVGANPDSTTEFGTTLGIAARNNHTGIVATLLAAGADPNLPGGEDLTMPLHEAAERGAIESARLLLGHGADVNAVTLRYGWPAIQYAGSKDRSEMVAFLRDMGAGPAPVDALTPGELESADPEEGRVLAYECGGCHGLTPGEINTGQHPGPNLVGVVGRTKASVEGFPYTEEMKAQTGNWTPEDLNVFLADPFNIVPGTDMTRGGQPDRAARIAIIAYLASLTP</sequence>
<feature type="repeat" description="ANK" evidence="6">
    <location>
        <begin position="53"/>
        <end position="85"/>
    </location>
</feature>
<dbReference type="SUPFAM" id="SSF48403">
    <property type="entry name" value="Ankyrin repeat"/>
    <property type="match status" value="1"/>
</dbReference>
<keyword evidence="10" id="KW-1185">Reference proteome</keyword>
<evidence type="ECO:0000256" key="6">
    <source>
        <dbReference type="PROSITE-ProRule" id="PRU00023"/>
    </source>
</evidence>
<evidence type="ECO:0000259" key="8">
    <source>
        <dbReference type="PROSITE" id="PS51007"/>
    </source>
</evidence>
<keyword evidence="3" id="KW-0677">Repeat</keyword>
<name>A0ABT2ZJG2_9RHOB</name>
<dbReference type="PANTHER" id="PTHR24123">
    <property type="entry name" value="ANKYRIN REPEAT-CONTAINING"/>
    <property type="match status" value="1"/>
</dbReference>
<evidence type="ECO:0000256" key="4">
    <source>
        <dbReference type="ARBA" id="ARBA00023004"/>
    </source>
</evidence>
<dbReference type="Gene3D" id="1.25.40.20">
    <property type="entry name" value="Ankyrin repeat-containing domain"/>
    <property type="match status" value="1"/>
</dbReference>
<evidence type="ECO:0000256" key="5">
    <source>
        <dbReference type="ARBA" id="ARBA00023043"/>
    </source>
</evidence>
<gene>
    <name evidence="9" type="ORF">OEZ71_03065</name>
</gene>
<dbReference type="InterPro" id="IPR009056">
    <property type="entry name" value="Cyt_c-like_dom"/>
</dbReference>
<evidence type="ECO:0000256" key="3">
    <source>
        <dbReference type="ARBA" id="ARBA00022737"/>
    </source>
</evidence>
<evidence type="ECO:0000256" key="7">
    <source>
        <dbReference type="PROSITE-ProRule" id="PRU00433"/>
    </source>
</evidence>
<dbReference type="RefSeq" id="WP_263738452.1">
    <property type="nucleotide sequence ID" value="NZ_JAOWKZ010000001.1"/>
</dbReference>
<organism evidence="9 10">
    <name type="scientific">Albidovulum litorale</name>
    <dbReference type="NCBI Taxonomy" id="2984134"/>
    <lineage>
        <taxon>Bacteria</taxon>
        <taxon>Pseudomonadati</taxon>
        <taxon>Pseudomonadota</taxon>
        <taxon>Alphaproteobacteria</taxon>
        <taxon>Rhodobacterales</taxon>
        <taxon>Paracoccaceae</taxon>
        <taxon>Albidovulum</taxon>
    </lineage>
</organism>
<dbReference type="Pfam" id="PF00023">
    <property type="entry name" value="Ank"/>
    <property type="match status" value="1"/>
</dbReference>
<dbReference type="Pfam" id="PF12796">
    <property type="entry name" value="Ank_2"/>
    <property type="match status" value="1"/>
</dbReference>
<dbReference type="InterPro" id="IPR051165">
    <property type="entry name" value="Multifunctional_ANK_Repeat"/>
</dbReference>
<proteinExistence type="predicted"/>
<dbReference type="PROSITE" id="PS50088">
    <property type="entry name" value="ANK_REPEAT"/>
    <property type="match status" value="2"/>
</dbReference>
<evidence type="ECO:0000256" key="2">
    <source>
        <dbReference type="ARBA" id="ARBA00022723"/>
    </source>
</evidence>
<feature type="repeat" description="ANK" evidence="6">
    <location>
        <begin position="119"/>
        <end position="151"/>
    </location>
</feature>
<protein>
    <submittedName>
        <fullName evidence="9">Ankyrin repeat domain-containing protein</fullName>
    </submittedName>
</protein>
<dbReference type="EMBL" id="JAOWKZ010000001">
    <property type="protein sequence ID" value="MCV2871271.1"/>
    <property type="molecule type" value="Genomic_DNA"/>
</dbReference>
<reference evidence="9 10" key="1">
    <citation type="submission" date="2022-10" db="EMBL/GenBank/DDBJ databases">
        <title>Defluviimonas sp. nov., isolated from ocean surface sediments.</title>
        <authorList>
            <person name="He W."/>
            <person name="Wang L."/>
            <person name="Zhang D.-F."/>
        </authorList>
    </citation>
    <scope>NUCLEOTIDE SEQUENCE [LARGE SCALE GENOMIC DNA]</scope>
    <source>
        <strain evidence="9 10">WL0050</strain>
    </source>
</reference>
<comment type="caution">
    <text evidence="9">The sequence shown here is derived from an EMBL/GenBank/DDBJ whole genome shotgun (WGS) entry which is preliminary data.</text>
</comment>
<keyword evidence="5 6" id="KW-0040">ANK repeat</keyword>
<dbReference type="Proteomes" id="UP001652564">
    <property type="component" value="Unassembled WGS sequence"/>
</dbReference>
<dbReference type="InterPro" id="IPR002110">
    <property type="entry name" value="Ankyrin_rpt"/>
</dbReference>
<evidence type="ECO:0000256" key="1">
    <source>
        <dbReference type="ARBA" id="ARBA00022617"/>
    </source>
</evidence>
<keyword evidence="1 7" id="KW-0349">Heme</keyword>
<dbReference type="PROSITE" id="PS51007">
    <property type="entry name" value="CYTC"/>
    <property type="match status" value="1"/>
</dbReference>
<dbReference type="PROSITE" id="PS50297">
    <property type="entry name" value="ANK_REP_REGION"/>
    <property type="match status" value="1"/>
</dbReference>
<accession>A0ABT2ZJG2</accession>
<dbReference type="SUPFAM" id="SSF46626">
    <property type="entry name" value="Cytochrome c"/>
    <property type="match status" value="1"/>
</dbReference>
<dbReference type="PANTHER" id="PTHR24123:SF33">
    <property type="entry name" value="PROTEIN HOS4"/>
    <property type="match status" value="1"/>
</dbReference>
<keyword evidence="2 7" id="KW-0479">Metal-binding</keyword>
<keyword evidence="4 7" id="KW-0408">Iron</keyword>
<evidence type="ECO:0000313" key="9">
    <source>
        <dbReference type="EMBL" id="MCV2871271.1"/>
    </source>
</evidence>